<dbReference type="InterPro" id="IPR007037">
    <property type="entry name" value="SIP_rossman_dom"/>
</dbReference>
<evidence type="ECO:0000259" key="1">
    <source>
        <dbReference type="PROSITE" id="PS51384"/>
    </source>
</evidence>
<dbReference type="PROSITE" id="PS51384">
    <property type="entry name" value="FAD_FR"/>
    <property type="match status" value="1"/>
</dbReference>
<dbReference type="InterPro" id="IPR013113">
    <property type="entry name" value="SIP_FAD-bd"/>
</dbReference>
<dbReference type="Gene3D" id="2.40.30.10">
    <property type="entry name" value="Translation factors"/>
    <property type="match status" value="1"/>
</dbReference>
<keyword evidence="3" id="KW-1185">Reference proteome</keyword>
<reference evidence="2 3" key="1">
    <citation type="submission" date="2019-11" db="EMBL/GenBank/DDBJ databases">
        <title>Genome sequence of Deinococcus xianganensis Y35, AI-2 producing algicidal bacterium, isolated from lake water.</title>
        <authorList>
            <person name="Li Y."/>
        </authorList>
    </citation>
    <scope>NUCLEOTIDE SEQUENCE [LARGE SCALE GENOMIC DNA]</scope>
    <source>
        <strain evidence="2 3">Y35</strain>
    </source>
</reference>
<dbReference type="Gene3D" id="3.40.50.80">
    <property type="entry name" value="Nucleotide-binding domain of ferredoxin-NADP reductase (FNR) module"/>
    <property type="match status" value="1"/>
</dbReference>
<dbReference type="InterPro" id="IPR039374">
    <property type="entry name" value="SIP_fam"/>
</dbReference>
<dbReference type="InterPro" id="IPR039261">
    <property type="entry name" value="FNR_nucleotide-bd"/>
</dbReference>
<dbReference type="Gene3D" id="3.20.180.10">
    <property type="entry name" value="PNP-oxidase-like"/>
    <property type="match status" value="1"/>
</dbReference>
<evidence type="ECO:0000313" key="2">
    <source>
        <dbReference type="EMBL" id="MXV21598.1"/>
    </source>
</evidence>
<dbReference type="Pfam" id="PF04954">
    <property type="entry name" value="SIP"/>
    <property type="match status" value="1"/>
</dbReference>
<dbReference type="CDD" id="cd06193">
    <property type="entry name" value="siderophore_interacting"/>
    <property type="match status" value="1"/>
</dbReference>
<comment type="caution">
    <text evidence="2">The sequence shown here is derived from an EMBL/GenBank/DDBJ whole genome shotgun (WGS) entry which is preliminary data.</text>
</comment>
<evidence type="ECO:0000313" key="3">
    <source>
        <dbReference type="Proteomes" id="UP000430519"/>
    </source>
</evidence>
<organism evidence="2 3">
    <name type="scientific">Deinococcus xianganensis</name>
    <dbReference type="NCBI Taxonomy" id="1507289"/>
    <lineage>
        <taxon>Bacteria</taxon>
        <taxon>Thermotogati</taxon>
        <taxon>Deinococcota</taxon>
        <taxon>Deinococci</taxon>
        <taxon>Deinococcales</taxon>
        <taxon>Deinococcaceae</taxon>
        <taxon>Deinococcus</taxon>
    </lineage>
</organism>
<dbReference type="Pfam" id="PF10615">
    <property type="entry name" value="DUF2470"/>
    <property type="match status" value="1"/>
</dbReference>
<dbReference type="RefSeq" id="WP_160981947.1">
    <property type="nucleotide sequence ID" value="NZ_WVHK01000110.1"/>
</dbReference>
<protein>
    <submittedName>
        <fullName evidence="2">SIP domain-containing protein</fullName>
    </submittedName>
</protein>
<dbReference type="InterPro" id="IPR017927">
    <property type="entry name" value="FAD-bd_FR_type"/>
</dbReference>
<accession>A0A6I4YLJ5</accession>
<dbReference type="SUPFAM" id="SSF63380">
    <property type="entry name" value="Riboflavin synthase domain-like"/>
    <property type="match status" value="1"/>
</dbReference>
<dbReference type="InterPro" id="IPR017938">
    <property type="entry name" value="Riboflavin_synthase-like_b-brl"/>
</dbReference>
<name>A0A6I4YLJ5_9DEIO</name>
<dbReference type="Pfam" id="PF08021">
    <property type="entry name" value="FAD_binding_9"/>
    <property type="match status" value="1"/>
</dbReference>
<dbReference type="GO" id="GO:0016491">
    <property type="term" value="F:oxidoreductase activity"/>
    <property type="evidence" value="ECO:0007669"/>
    <property type="project" value="InterPro"/>
</dbReference>
<dbReference type="PANTHER" id="PTHR30157">
    <property type="entry name" value="FERRIC REDUCTASE, NADPH-DEPENDENT"/>
    <property type="match status" value="1"/>
</dbReference>
<gene>
    <name evidence="2" type="ORF">GLX28_18425</name>
</gene>
<dbReference type="Proteomes" id="UP000430519">
    <property type="component" value="Unassembled WGS sequence"/>
</dbReference>
<dbReference type="InterPro" id="IPR037119">
    <property type="entry name" value="Haem_oxidase_HugZ-like_sf"/>
</dbReference>
<dbReference type="InterPro" id="IPR019595">
    <property type="entry name" value="DUF2470"/>
</dbReference>
<sequence>MTQTAPDLAHITDHVNEDHAPELLQVARAFTDLPAPRAAQILTLDHTGLTLEVLTDRGPRSARLTFPDPTRPPHVNLRALVADAQTLLNERPDPRTTTWTLQGARDLGAGLRRLTFHADPHALQGWQPGDAVRVTIGDTTRVYTIRRAHDGLADLDVYLHGGPSTDAPGSTWARTLRPGDTVTVGAPRRETLPEFTGPSLLLGDETALPTIAALLEHWPEGLAPGPRVLIETGDPGDAQAALLGVPLPPGTHLSVVPRSGPSGEALTRAALSLDLPLRAAWGALDAPHALELRRALRAQHDLSPTQCRVSGYWTP</sequence>
<proteinExistence type="predicted"/>
<feature type="domain" description="FAD-binding FR-type" evidence="1">
    <location>
        <begin position="94"/>
        <end position="194"/>
    </location>
</feature>
<dbReference type="EMBL" id="WVHK01000110">
    <property type="protein sequence ID" value="MXV21598.1"/>
    <property type="molecule type" value="Genomic_DNA"/>
</dbReference>
<dbReference type="PANTHER" id="PTHR30157:SF0">
    <property type="entry name" value="NADPH-DEPENDENT FERRIC-CHELATE REDUCTASE"/>
    <property type="match status" value="1"/>
</dbReference>
<dbReference type="AlphaFoldDB" id="A0A6I4YLJ5"/>